<protein>
    <submittedName>
        <fullName evidence="1">Uncharacterized protein</fullName>
    </submittedName>
</protein>
<dbReference type="EMBL" id="VDEP01000112">
    <property type="protein sequence ID" value="KAA1130125.1"/>
    <property type="molecule type" value="Genomic_DNA"/>
</dbReference>
<organism evidence="1 2">
    <name type="scientific">Puccinia graminis f. sp. tritici</name>
    <dbReference type="NCBI Taxonomy" id="56615"/>
    <lineage>
        <taxon>Eukaryota</taxon>
        <taxon>Fungi</taxon>
        <taxon>Dikarya</taxon>
        <taxon>Basidiomycota</taxon>
        <taxon>Pucciniomycotina</taxon>
        <taxon>Pucciniomycetes</taxon>
        <taxon>Pucciniales</taxon>
        <taxon>Pucciniaceae</taxon>
        <taxon>Puccinia</taxon>
    </lineage>
</organism>
<accession>A0A5B0RYF1</accession>
<evidence type="ECO:0000313" key="2">
    <source>
        <dbReference type="Proteomes" id="UP000325313"/>
    </source>
</evidence>
<dbReference type="Proteomes" id="UP000325313">
    <property type="component" value="Unassembled WGS sequence"/>
</dbReference>
<name>A0A5B0RYF1_PUCGR</name>
<comment type="caution">
    <text evidence="1">The sequence shown here is derived from an EMBL/GenBank/DDBJ whole genome shotgun (WGS) entry which is preliminary data.</text>
</comment>
<dbReference type="AlphaFoldDB" id="A0A5B0RYF1"/>
<proteinExistence type="predicted"/>
<sequence>MYFIKGSRLVTEPILFLHDGTIQISFVYTSVPYAACLTRCNLPSYTITAKPMTLANRSPGPYLTYYRTVNSFSTDGPIEVHATTSYWQSKCPTFMRHGGSPYINGNFWILSHDHRLVVRPLFPSPVGLLSQFIPTTGSYS</sequence>
<reference evidence="1 2" key="1">
    <citation type="submission" date="2019-05" db="EMBL/GenBank/DDBJ databases">
        <title>Emergence of the Ug99 lineage of the wheat stem rust pathogen through somatic hybridization.</title>
        <authorList>
            <person name="Li F."/>
            <person name="Upadhyaya N.M."/>
            <person name="Sperschneider J."/>
            <person name="Matny O."/>
            <person name="Nguyen-Phuc H."/>
            <person name="Mago R."/>
            <person name="Raley C."/>
            <person name="Miller M.E."/>
            <person name="Silverstein K.A.T."/>
            <person name="Henningsen E."/>
            <person name="Hirsch C.D."/>
            <person name="Visser B."/>
            <person name="Pretorius Z.A."/>
            <person name="Steffenson B.J."/>
            <person name="Schwessinger B."/>
            <person name="Dodds P.N."/>
            <person name="Figueroa M."/>
        </authorList>
    </citation>
    <scope>NUCLEOTIDE SEQUENCE [LARGE SCALE GENOMIC DNA]</scope>
    <source>
        <strain evidence="1 2">Ug99</strain>
    </source>
</reference>
<evidence type="ECO:0000313" key="1">
    <source>
        <dbReference type="EMBL" id="KAA1130125.1"/>
    </source>
</evidence>
<gene>
    <name evidence="1" type="ORF">PGTUg99_001527</name>
</gene>